<evidence type="ECO:0000256" key="1">
    <source>
        <dbReference type="SAM" id="MobiDB-lite"/>
    </source>
</evidence>
<organism evidence="2 3">
    <name type="scientific">Novipirellula caenicola</name>
    <dbReference type="NCBI Taxonomy" id="1536901"/>
    <lineage>
        <taxon>Bacteria</taxon>
        <taxon>Pseudomonadati</taxon>
        <taxon>Planctomycetota</taxon>
        <taxon>Planctomycetia</taxon>
        <taxon>Pirellulales</taxon>
        <taxon>Pirellulaceae</taxon>
        <taxon>Novipirellula</taxon>
    </lineage>
</organism>
<evidence type="ECO:0000313" key="3">
    <source>
        <dbReference type="Proteomes" id="UP001416858"/>
    </source>
</evidence>
<keyword evidence="3" id="KW-1185">Reference proteome</keyword>
<gene>
    <name evidence="2" type="ORF">Rcae01_02985</name>
</gene>
<reference evidence="2 3" key="1">
    <citation type="submission" date="2024-02" db="EMBL/GenBank/DDBJ databases">
        <title>Rhodopirellula caenicola NBRC 110016.</title>
        <authorList>
            <person name="Ichikawa N."/>
            <person name="Katano-Makiyama Y."/>
            <person name="Hidaka K."/>
        </authorList>
    </citation>
    <scope>NUCLEOTIDE SEQUENCE [LARGE SCALE GENOMIC DNA]</scope>
    <source>
        <strain evidence="2 3">NBRC 110016</strain>
    </source>
</reference>
<feature type="region of interest" description="Disordered" evidence="1">
    <location>
        <begin position="51"/>
        <end position="80"/>
    </location>
</feature>
<accession>A0ABP9VQU1</accession>
<proteinExistence type="predicted"/>
<sequence>MDAETVDLAIGAGIVAIAHRRALGCGGLNQRDGPNSGGWLWDHARRADDAKITPINKNSELPRPMSSWFGANGGESDNST</sequence>
<evidence type="ECO:0000313" key="2">
    <source>
        <dbReference type="EMBL" id="GAA5507529.1"/>
    </source>
</evidence>
<name>A0ABP9VQU1_9BACT</name>
<comment type="caution">
    <text evidence="2">The sequence shown here is derived from an EMBL/GenBank/DDBJ whole genome shotgun (WGS) entry which is preliminary data.</text>
</comment>
<protein>
    <submittedName>
        <fullName evidence="2">Uncharacterized protein</fullName>
    </submittedName>
</protein>
<dbReference type="Proteomes" id="UP001416858">
    <property type="component" value="Unassembled WGS sequence"/>
</dbReference>
<dbReference type="EMBL" id="BAABRO010000005">
    <property type="protein sequence ID" value="GAA5507529.1"/>
    <property type="molecule type" value="Genomic_DNA"/>
</dbReference>